<dbReference type="AlphaFoldDB" id="A0A5P1F8M9"/>
<gene>
    <name evidence="1" type="ORF">A4U43_C03F9650</name>
</gene>
<proteinExistence type="predicted"/>
<sequence>MDKSEFDTFLFNPPFQALTYGSDNPEKGSLNSVLKKFENILADLLKSALGSDEDADEHLYGWAPRLYVHPDDLVCMGFIPFFEEKRNENKKDILVLAQLTASDGSLVNIGWAWPKTLSANYMRSAVMYVNRGERKGGEVEEGDVEEMGRRLKNIKKDDKGIGKFLKAHSLEQWFDHKLHLVPQKHVHSSAATA</sequence>
<reference evidence="2" key="1">
    <citation type="journal article" date="2017" name="Nat. Commun.">
        <title>The asparagus genome sheds light on the origin and evolution of a young Y chromosome.</title>
        <authorList>
            <person name="Harkess A."/>
            <person name="Zhou J."/>
            <person name="Xu C."/>
            <person name="Bowers J.E."/>
            <person name="Van der Hulst R."/>
            <person name="Ayyampalayam S."/>
            <person name="Mercati F."/>
            <person name="Riccardi P."/>
            <person name="McKain M.R."/>
            <person name="Kakrana A."/>
            <person name="Tang H."/>
            <person name="Ray J."/>
            <person name="Groenendijk J."/>
            <person name="Arikit S."/>
            <person name="Mathioni S.M."/>
            <person name="Nakano M."/>
            <person name="Shan H."/>
            <person name="Telgmann-Rauber A."/>
            <person name="Kanno A."/>
            <person name="Yue Z."/>
            <person name="Chen H."/>
            <person name="Li W."/>
            <person name="Chen Y."/>
            <person name="Xu X."/>
            <person name="Zhang Y."/>
            <person name="Luo S."/>
            <person name="Chen H."/>
            <person name="Gao J."/>
            <person name="Mao Z."/>
            <person name="Pires J.C."/>
            <person name="Luo M."/>
            <person name="Kudrna D."/>
            <person name="Wing R.A."/>
            <person name="Meyers B.C."/>
            <person name="Yi K."/>
            <person name="Kong H."/>
            <person name="Lavrijsen P."/>
            <person name="Sunseri F."/>
            <person name="Falavigna A."/>
            <person name="Ye Y."/>
            <person name="Leebens-Mack J.H."/>
            <person name="Chen G."/>
        </authorList>
    </citation>
    <scope>NUCLEOTIDE SEQUENCE [LARGE SCALE GENOMIC DNA]</scope>
    <source>
        <strain evidence="2">cv. DH0086</strain>
    </source>
</reference>
<organism evidence="1 2">
    <name type="scientific">Asparagus officinalis</name>
    <name type="common">Garden asparagus</name>
    <dbReference type="NCBI Taxonomy" id="4686"/>
    <lineage>
        <taxon>Eukaryota</taxon>
        <taxon>Viridiplantae</taxon>
        <taxon>Streptophyta</taxon>
        <taxon>Embryophyta</taxon>
        <taxon>Tracheophyta</taxon>
        <taxon>Spermatophyta</taxon>
        <taxon>Magnoliopsida</taxon>
        <taxon>Liliopsida</taxon>
        <taxon>Asparagales</taxon>
        <taxon>Asparagaceae</taxon>
        <taxon>Asparagoideae</taxon>
        <taxon>Asparagus</taxon>
    </lineage>
</organism>
<dbReference type="PANTHER" id="PTHR31479:SF2">
    <property type="entry name" value="ALPHA_BETA-HYDROLASES SUPERFAMILY PROTEIN"/>
    <property type="match status" value="1"/>
</dbReference>
<evidence type="ECO:0000313" key="2">
    <source>
        <dbReference type="Proteomes" id="UP000243459"/>
    </source>
</evidence>
<accession>A0A5P1F8M9</accession>
<dbReference type="Proteomes" id="UP000243459">
    <property type="component" value="Chromosome 3"/>
</dbReference>
<evidence type="ECO:0000313" key="1">
    <source>
        <dbReference type="EMBL" id="ONK74738.1"/>
    </source>
</evidence>
<name>A0A5P1F8M9_ASPOF</name>
<protein>
    <submittedName>
        <fullName evidence="1">Uncharacterized protein</fullName>
    </submittedName>
</protein>
<keyword evidence="2" id="KW-1185">Reference proteome</keyword>
<dbReference type="PANTHER" id="PTHR31479">
    <property type="entry name" value="ALPHA/BETA-HYDROLASES SUPERFAMILY PROTEIN"/>
    <property type="match status" value="1"/>
</dbReference>
<dbReference type="Gramene" id="ONK74738">
    <property type="protein sequence ID" value="ONK74738"/>
    <property type="gene ID" value="A4U43_C03F9650"/>
</dbReference>
<dbReference type="EMBL" id="CM007383">
    <property type="protein sequence ID" value="ONK74738.1"/>
    <property type="molecule type" value="Genomic_DNA"/>
</dbReference>